<comment type="caution">
    <text evidence="1">The sequence shown here is derived from an EMBL/GenBank/DDBJ whole genome shotgun (WGS) entry which is preliminary data.</text>
</comment>
<keyword evidence="2" id="KW-1185">Reference proteome</keyword>
<dbReference type="EMBL" id="BAABYW010000001">
    <property type="protein sequence ID" value="GAA6409528.1"/>
    <property type="molecule type" value="Genomic_DNA"/>
</dbReference>
<name>A0ABQ0BDK3_9FIRM</name>
<protein>
    <submittedName>
        <fullName evidence="1">Uncharacterized protein</fullName>
    </submittedName>
</protein>
<reference evidence="1 2" key="1">
    <citation type="submission" date="2024-04" db="EMBL/GenBank/DDBJ databases">
        <title>Defined microbial consortia suppress multidrug-resistant proinflammatory Enterobacteriaceae via ecological control.</title>
        <authorList>
            <person name="Furuichi M."/>
            <person name="Kawaguchi T."/>
            <person name="Pust M."/>
            <person name="Yasuma K."/>
            <person name="Plichta D."/>
            <person name="Hasegawa N."/>
            <person name="Ohya T."/>
            <person name="Bhattarai S."/>
            <person name="Sasajima S."/>
            <person name="Aoto Y."/>
            <person name="Tuganbaev T."/>
            <person name="Yaginuma M."/>
            <person name="Ueda M."/>
            <person name="Okahashi N."/>
            <person name="Amafuji K."/>
            <person name="Kiridooshi Y."/>
            <person name="Sugita K."/>
            <person name="Strazar M."/>
            <person name="Skelly A."/>
            <person name="Suda W."/>
            <person name="Hattori M."/>
            <person name="Nakamoto N."/>
            <person name="Caballero S."/>
            <person name="Norman J."/>
            <person name="Olle B."/>
            <person name="Tanoue T."/>
            <person name="Arita M."/>
            <person name="Bucci V."/>
            <person name="Atarashi K."/>
            <person name="Xavier R."/>
            <person name="Honda K."/>
        </authorList>
    </citation>
    <scope>NUCLEOTIDE SEQUENCE [LARGE SCALE GENOMIC DNA]</scope>
    <source>
        <strain evidence="2">k04-0078-D8-1</strain>
    </source>
</reference>
<sequence length="51" mass="6310">MEKKEYPWYMQFDQSIILDFQLPKGIENTINELQIIMTKEMILLTRIYWVI</sequence>
<evidence type="ECO:0000313" key="2">
    <source>
        <dbReference type="Proteomes" id="UP001600943"/>
    </source>
</evidence>
<organism evidence="1 2">
    <name type="scientific">Blautia hominis</name>
    <dbReference type="NCBI Taxonomy" id="2025493"/>
    <lineage>
        <taxon>Bacteria</taxon>
        <taxon>Bacillati</taxon>
        <taxon>Bacillota</taxon>
        <taxon>Clostridia</taxon>
        <taxon>Lachnospirales</taxon>
        <taxon>Lachnospiraceae</taxon>
        <taxon>Blautia</taxon>
    </lineage>
</organism>
<dbReference type="Proteomes" id="UP001600943">
    <property type="component" value="Unassembled WGS sequence"/>
</dbReference>
<dbReference type="RefSeq" id="WP_390407340.1">
    <property type="nucleotide sequence ID" value="NZ_BAABYW010000001.1"/>
</dbReference>
<proteinExistence type="predicted"/>
<gene>
    <name evidence="1" type="ORF">K040078D81_36450</name>
</gene>
<accession>A0ABQ0BDK3</accession>
<evidence type="ECO:0000313" key="1">
    <source>
        <dbReference type="EMBL" id="GAA6409528.1"/>
    </source>
</evidence>